<proteinExistence type="predicted"/>
<evidence type="ECO:0000256" key="1">
    <source>
        <dbReference type="ARBA" id="ARBA00022801"/>
    </source>
</evidence>
<evidence type="ECO:0000313" key="5">
    <source>
        <dbReference type="Proteomes" id="UP000006073"/>
    </source>
</evidence>
<dbReference type="PANTHER" id="PTHR42776:SF27">
    <property type="entry name" value="DIPEPTIDYL PEPTIDASE FAMILY MEMBER 6"/>
    <property type="match status" value="1"/>
</dbReference>
<dbReference type="STRING" id="1189612.A33Q_3977"/>
<dbReference type="PANTHER" id="PTHR42776">
    <property type="entry name" value="SERINE PEPTIDASE S9 FAMILY MEMBER"/>
    <property type="match status" value="1"/>
</dbReference>
<dbReference type="SUPFAM" id="SSF53474">
    <property type="entry name" value="alpha/beta-Hydrolases"/>
    <property type="match status" value="1"/>
</dbReference>
<dbReference type="GO" id="GO:0006508">
    <property type="term" value="P:proteolysis"/>
    <property type="evidence" value="ECO:0007669"/>
    <property type="project" value="InterPro"/>
</dbReference>
<protein>
    <submittedName>
        <fullName evidence="4">Acylaminoacyl-peptidase</fullName>
    </submittedName>
</protein>
<dbReference type="Gene3D" id="3.40.50.1820">
    <property type="entry name" value="alpha/beta hydrolase"/>
    <property type="match status" value="1"/>
</dbReference>
<organism evidence="4 5">
    <name type="scientific">Indibacter alkaliphilus (strain CCUG 57479 / KCTC 22604 / LW1)</name>
    <dbReference type="NCBI Taxonomy" id="1189612"/>
    <lineage>
        <taxon>Bacteria</taxon>
        <taxon>Pseudomonadati</taxon>
        <taxon>Bacteroidota</taxon>
        <taxon>Cytophagia</taxon>
        <taxon>Cytophagales</taxon>
        <taxon>Cyclobacteriaceae</taxon>
    </lineage>
</organism>
<feature type="compositionally biased region" description="Basic and acidic residues" evidence="2">
    <location>
        <begin position="163"/>
        <end position="187"/>
    </location>
</feature>
<name>S2DKW0_INDAL</name>
<dbReference type="eggNOG" id="COG1506">
    <property type="taxonomic scope" value="Bacteria"/>
</dbReference>
<evidence type="ECO:0000259" key="3">
    <source>
        <dbReference type="Pfam" id="PF00326"/>
    </source>
</evidence>
<feature type="region of interest" description="Disordered" evidence="2">
    <location>
        <begin position="163"/>
        <end position="188"/>
    </location>
</feature>
<dbReference type="OrthoDB" id="9812921at2"/>
<accession>S2DKW0</accession>
<feature type="domain" description="Peptidase S9 prolyl oligopeptidase catalytic" evidence="3">
    <location>
        <begin position="748"/>
        <end position="917"/>
    </location>
</feature>
<dbReference type="Gene3D" id="2.120.10.30">
    <property type="entry name" value="TolB, C-terminal domain"/>
    <property type="match status" value="1"/>
</dbReference>
<dbReference type="Pfam" id="PF00326">
    <property type="entry name" value="Peptidase_S9"/>
    <property type="match status" value="1"/>
</dbReference>
<dbReference type="AlphaFoldDB" id="S2DKW0"/>
<dbReference type="Proteomes" id="UP000006073">
    <property type="component" value="Unassembled WGS sequence"/>
</dbReference>
<dbReference type="SUPFAM" id="SSF82171">
    <property type="entry name" value="DPP6 N-terminal domain-like"/>
    <property type="match status" value="1"/>
</dbReference>
<reference evidence="4 5" key="1">
    <citation type="journal article" date="2013" name="Genome Announc.">
        <title>Draft Genome Sequence of Indibacter alkaliphilus Strain LW1T, Isolated from Lonar Lake, a Haloalkaline Lake in the Buldana District of Maharashtra, India.</title>
        <authorList>
            <person name="Singh A."/>
            <person name="Kumar Jangir P."/>
            <person name="Sharma R."/>
            <person name="Singh A."/>
            <person name="Kumar Pinnaka A."/>
            <person name="Shivaji S."/>
        </authorList>
    </citation>
    <scope>NUCLEOTIDE SEQUENCE [LARGE SCALE GENOMIC DNA]</scope>
    <source>
        <strain evidence="5">CCUG 57479 / KCTC 22604 / LW1</strain>
    </source>
</reference>
<dbReference type="RefSeq" id="WP_009035522.1">
    <property type="nucleotide sequence ID" value="NZ_ALWO02000050.1"/>
</dbReference>
<dbReference type="EMBL" id="ALWO02000050">
    <property type="protein sequence ID" value="EOZ92596.1"/>
    <property type="molecule type" value="Genomic_DNA"/>
</dbReference>
<sequence>MKLLIYKYLLVFHFLLFTLVAYGQQKRSLTHDDYDGWESISAEKITKNGDWLGYEINPQDGDGRLEVVSHSNPINKIIIPRGGNWNFSHDSKFAFGKIVPERDSVRYLKLKKAKSDQMPKDSLFIVNLESENVEKFARVKSYSHPKKKGNWIAIHFEKDKPVKAKDDDKADSLKNESDTKDRPRNSEGTKLLVRSLDGQKKFEFHRVKEYGFSDNGDFFFYIKAEEDTLKNTGIFLLNLATGISKIIDVRKTEYLSPAFSSSNKYLAYLTTEDSTNAKKPYYDLYLYEIANESNQKILHKESQDLEGMISKHGRLFFSKDENRLFFGTAPDYKTFAYEEDTTILTEERVSLDIWGWQDAEIQPMQLRNKSREEQRNFLTAYEISNRKIIPLGDERIPSVNVDKNAKHKIGIGVDDSPYRRSYSWDIQIGKDVYIVNLENGHRYLMMENLSGNPQLSPEGKFVYWYSMKDSSWIAFDLASRSFKNMTKKIGVNFYDELHDSPSMPSSYGAAGWLKGDSGFLVYDKYDVWKVDPSGTAAPVNLTAGEGRKRNITFRRQKLDAEEETIDPSKPLLLTAFQEFDKRDGFFLANYTEPKPPEELLFTDHRYFGFAKAKENERIIVRRSTYKDNPDIYSSDLSMKELKRISSLNPQQTQVKWGSVELINYRANDGEPMQGLLFKPENFDTRKKYPMMVYFYERNSDGLHNYRAPVPSASIINIPFFVSNDYLVFVPDIKYELGLPGPSAYNCIIPGVHNIIDRGFVDRKNIAIQGQSWGGYQVAHLITRTNMFKAAGAGAPVVNMTSAYGGIRWGTGMSRMFQYEQTQSRIGGTLWEKPMYYMQNSPLFYMDRVETPVLIMHNDADGAVPWYQGIEMFMALKRLNKPAWLLQYNDEDHNLRLRKNRKDLSVRLSQFFDHYLKGAPAPLWMTEGLPAVEKGRTLKYELSEEEDGIDY</sequence>
<comment type="caution">
    <text evidence="4">The sequence shown here is derived from an EMBL/GenBank/DDBJ whole genome shotgun (WGS) entry which is preliminary data.</text>
</comment>
<dbReference type="InterPro" id="IPR001375">
    <property type="entry name" value="Peptidase_S9_cat"/>
</dbReference>
<keyword evidence="5" id="KW-1185">Reference proteome</keyword>
<keyword evidence="1" id="KW-0378">Hydrolase</keyword>
<gene>
    <name evidence="4" type="ORF">A33Q_3977</name>
</gene>
<evidence type="ECO:0000313" key="4">
    <source>
        <dbReference type="EMBL" id="EOZ92596.1"/>
    </source>
</evidence>
<dbReference type="InterPro" id="IPR029058">
    <property type="entry name" value="AB_hydrolase_fold"/>
</dbReference>
<dbReference type="InterPro" id="IPR011042">
    <property type="entry name" value="6-blade_b-propeller_TolB-like"/>
</dbReference>
<dbReference type="GO" id="GO:0004252">
    <property type="term" value="F:serine-type endopeptidase activity"/>
    <property type="evidence" value="ECO:0007669"/>
    <property type="project" value="TreeGrafter"/>
</dbReference>
<evidence type="ECO:0000256" key="2">
    <source>
        <dbReference type="SAM" id="MobiDB-lite"/>
    </source>
</evidence>